<evidence type="ECO:0000256" key="8">
    <source>
        <dbReference type="ARBA" id="ARBA00022840"/>
    </source>
</evidence>
<dbReference type="EMBL" id="JANQDX010000008">
    <property type="protein sequence ID" value="KAL0920475.1"/>
    <property type="molecule type" value="Genomic_DNA"/>
</dbReference>
<evidence type="ECO:0000256" key="9">
    <source>
        <dbReference type="PROSITE-ProRule" id="PRU00175"/>
    </source>
</evidence>
<keyword evidence="5" id="KW-0378">Hydrolase</keyword>
<comment type="caution">
    <text evidence="14">The sequence shown here is derived from an EMBL/GenBank/DDBJ whole genome shotgun (WGS) entry which is preliminary data.</text>
</comment>
<evidence type="ECO:0000256" key="7">
    <source>
        <dbReference type="ARBA" id="ARBA00022833"/>
    </source>
</evidence>
<dbReference type="InterPro" id="IPR027417">
    <property type="entry name" value="P-loop_NTPase"/>
</dbReference>
<dbReference type="SUPFAM" id="SSF52540">
    <property type="entry name" value="P-loop containing nucleoside triphosphate hydrolases"/>
    <property type="match status" value="2"/>
</dbReference>
<keyword evidence="6" id="KW-0347">Helicase</keyword>
<reference evidence="14 15" key="1">
    <citation type="journal article" date="2024" name="Plant Biotechnol. J.">
        <title>Dendrobium thyrsiflorum genome and its molecular insights into genes involved in important horticultural traits.</title>
        <authorList>
            <person name="Chen B."/>
            <person name="Wang J.Y."/>
            <person name="Zheng P.J."/>
            <person name="Li K.L."/>
            <person name="Liang Y.M."/>
            <person name="Chen X.F."/>
            <person name="Zhang C."/>
            <person name="Zhao X."/>
            <person name="He X."/>
            <person name="Zhang G.Q."/>
            <person name="Liu Z.J."/>
            <person name="Xu Q."/>
        </authorList>
    </citation>
    <scope>NUCLEOTIDE SEQUENCE [LARGE SCALE GENOMIC DNA]</scope>
    <source>
        <strain evidence="14">GZMU011</strain>
    </source>
</reference>
<feature type="compositionally biased region" description="Basic residues" evidence="10">
    <location>
        <begin position="655"/>
        <end position="674"/>
    </location>
</feature>
<dbReference type="InterPro" id="IPR000330">
    <property type="entry name" value="SNF2_N"/>
</dbReference>
<dbReference type="SMART" id="SM00184">
    <property type="entry name" value="RING"/>
    <property type="match status" value="1"/>
</dbReference>
<name>A0ABD0V689_DENTH</name>
<evidence type="ECO:0000256" key="6">
    <source>
        <dbReference type="ARBA" id="ARBA00022806"/>
    </source>
</evidence>
<dbReference type="InterPro" id="IPR038718">
    <property type="entry name" value="SNF2-like_sf"/>
</dbReference>
<dbReference type="InterPro" id="IPR014001">
    <property type="entry name" value="Helicase_ATP-bd"/>
</dbReference>
<evidence type="ECO:0000259" key="11">
    <source>
        <dbReference type="PROSITE" id="PS50089"/>
    </source>
</evidence>
<evidence type="ECO:0000259" key="13">
    <source>
        <dbReference type="PROSITE" id="PS51194"/>
    </source>
</evidence>
<sequence>MPDGANTFFQFLMIYWGKCAFVSHFCSLVFKLSSYAFSNLMEKSSSHSLPMQTEIIDIGSSDSDGDIDFEFDGFSDVTTAQSRNHPGSFVDQNHRMGVQLPQHHGNGSAPHASMRSRPWVGTSSEFPGSAVGKNGSGENSLLSSEGAIHTSTLKDQAGLTHQSPYRSSSTNGRFDASHVSNEDVIHVPQREMHKHLNAPATLESGSVDVGQSTDGRVSQTSKRILPSSLQQQTSGFVSVPSARFRGKALFTPQKNPVEAEKNRWSRAGLDDDAYKNDRLETAHISGESKLPGSIYVEDIGKMTDKNHINERERRALPSHWTGKTANSSQMNASMHNRRADQHPNFSTRPSHRVLAGRVDNTDKFSDLSIRNDKLITSSKGLYNGRDDVFLHENAPATRILPQYPGKSSGNARLVGPDGANFPGSGEHRLGHDETEIYQEALQNLGQPKLEEDLPEGLLTVSLLKHQKIALAWMVQKERSVHCAGGILADDQGLGKTISMIALILKQQSLQSKFTADSSPPVNLEALNLDDDDGNNEVDVKGIGKDDIPRKQMASTSQNRRPAAGTLVVCPASILRQWAHELEEKVSSSVELSFLVYHGGARTKDPRELAKYDIVLTTYSIVSNEVPRLLLVDDDDDENEQKNMEKYGLSSEFASSKKRKQTSNAGRKGKKKGKGHRDSQLDCGSGSLARVRWFRVILDEAQTIKNHRTQVARACSGLRAKRRWCLSGTPMQNSIDDLYSYFRFLKYEPYAVYSSFCNSIKYPISRNAVQGYKKLQAVLRIVLLRRTKETRINGEAIIKLPPKSICLKEVDFSPEERAFYLKLEADSRQQFKAYAAAGTVKQNYANILLMLLRLRQACGHPILVKGYYSEAISRDSILMARQLPKEMLLHLLYQLEGSLAICPVCSDTPEDPVVTMCSHVFCYQCVSDRLTGDDNLCPAAGCKEALGTDLVFSQATLKTCICDEFDNNAASSSSAHGEESSIVHGGYVSSKIKATVDILSSLSSECYLTDQNQESEDDWNSVKPVKAIVFSQWTGMLDLVELSLNQSLIQYRRLDGTMSLNARDKAVREFNNDPEVTVMLMSLKAGNLGLNMVAACHVILLDLWWNPTTEDQAIDRAHRIGQTRPVTVTRLTIKDTVEDRILALQEEKRKMVSSAFGEDNAGNHAARLTVEDLKYLFMI</sequence>
<feature type="region of interest" description="Disordered" evidence="10">
    <location>
        <begin position="644"/>
        <end position="682"/>
    </location>
</feature>
<dbReference type="Gene3D" id="3.40.50.300">
    <property type="entry name" value="P-loop containing nucleotide triphosphate hydrolases"/>
    <property type="match status" value="1"/>
</dbReference>
<evidence type="ECO:0000256" key="2">
    <source>
        <dbReference type="ARBA" id="ARBA00022723"/>
    </source>
</evidence>
<accession>A0ABD0V689</accession>
<keyword evidence="8" id="KW-0067">ATP-binding</keyword>
<dbReference type="SMART" id="SM00490">
    <property type="entry name" value="HELICc"/>
    <property type="match status" value="1"/>
</dbReference>
<dbReference type="FunFam" id="3.40.50.10810:FF:000068">
    <property type="entry name" value="SNF2 domain-containing protein / helicase domain-containing protein / zinc finger protein-like protein"/>
    <property type="match status" value="1"/>
</dbReference>
<dbReference type="Gene3D" id="3.40.50.10810">
    <property type="entry name" value="Tandem AAA-ATPase domain"/>
    <property type="match status" value="3"/>
</dbReference>
<keyword evidence="15" id="KW-1185">Reference proteome</keyword>
<dbReference type="InterPro" id="IPR013083">
    <property type="entry name" value="Znf_RING/FYVE/PHD"/>
</dbReference>
<dbReference type="Gene3D" id="3.30.40.10">
    <property type="entry name" value="Zinc/RING finger domain, C3HC4 (zinc finger)"/>
    <property type="match status" value="1"/>
</dbReference>
<evidence type="ECO:0000259" key="12">
    <source>
        <dbReference type="PROSITE" id="PS51192"/>
    </source>
</evidence>
<dbReference type="PANTHER" id="PTHR45626:SF24">
    <property type="entry name" value="HELICASE-LIKE TRANSCRIPTION FACTOR CHR28-RELATED"/>
    <property type="match status" value="1"/>
</dbReference>
<dbReference type="CDD" id="cd18793">
    <property type="entry name" value="SF2_C_SNF"/>
    <property type="match status" value="1"/>
</dbReference>
<dbReference type="Proteomes" id="UP001552299">
    <property type="component" value="Unassembled WGS sequence"/>
</dbReference>
<dbReference type="Pfam" id="PF00176">
    <property type="entry name" value="SNF2-rel_dom"/>
    <property type="match status" value="1"/>
</dbReference>
<evidence type="ECO:0000256" key="4">
    <source>
        <dbReference type="ARBA" id="ARBA00022771"/>
    </source>
</evidence>
<dbReference type="InterPro" id="IPR017907">
    <property type="entry name" value="Znf_RING_CS"/>
</dbReference>
<feature type="region of interest" description="Disordered" evidence="10">
    <location>
        <begin position="103"/>
        <end position="178"/>
    </location>
</feature>
<comment type="similarity">
    <text evidence="1">Belongs to the SNF2/RAD54 helicase family. RAD16 subfamily.</text>
</comment>
<feature type="domain" description="Helicase ATP-binding" evidence="12">
    <location>
        <begin position="476"/>
        <end position="747"/>
    </location>
</feature>
<dbReference type="PROSITE" id="PS51192">
    <property type="entry name" value="HELICASE_ATP_BIND_1"/>
    <property type="match status" value="1"/>
</dbReference>
<protein>
    <recommendedName>
        <fullName evidence="16">Helicase-like transcription factor CHR28</fullName>
    </recommendedName>
</protein>
<keyword evidence="7" id="KW-0862">Zinc</keyword>
<evidence type="ECO:0000256" key="1">
    <source>
        <dbReference type="ARBA" id="ARBA00008438"/>
    </source>
</evidence>
<feature type="domain" description="Helicase C-terminal" evidence="13">
    <location>
        <begin position="1006"/>
        <end position="1173"/>
    </location>
</feature>
<dbReference type="CDD" id="cd18008">
    <property type="entry name" value="DEXDc_SHPRH-like"/>
    <property type="match status" value="1"/>
</dbReference>
<dbReference type="InterPro" id="IPR049730">
    <property type="entry name" value="SNF2/RAD54-like_C"/>
</dbReference>
<feature type="compositionally biased region" description="Polar residues" evidence="10">
    <location>
        <begin position="149"/>
        <end position="172"/>
    </location>
</feature>
<dbReference type="PANTHER" id="PTHR45626">
    <property type="entry name" value="TRANSCRIPTION TERMINATION FACTOR 2-RELATED"/>
    <property type="match status" value="1"/>
</dbReference>
<feature type="compositionally biased region" description="Low complexity" evidence="10">
    <location>
        <begin position="132"/>
        <end position="146"/>
    </location>
</feature>
<dbReference type="PROSITE" id="PS00518">
    <property type="entry name" value="ZF_RING_1"/>
    <property type="match status" value="1"/>
</dbReference>
<dbReference type="InterPro" id="IPR001841">
    <property type="entry name" value="Znf_RING"/>
</dbReference>
<dbReference type="InterPro" id="IPR001650">
    <property type="entry name" value="Helicase_C-like"/>
</dbReference>
<feature type="domain" description="RING-type" evidence="11">
    <location>
        <begin position="901"/>
        <end position="937"/>
    </location>
</feature>
<keyword evidence="3" id="KW-0547">Nucleotide-binding</keyword>
<dbReference type="GO" id="GO:0016787">
    <property type="term" value="F:hydrolase activity"/>
    <property type="evidence" value="ECO:0007669"/>
    <property type="project" value="UniProtKB-KW"/>
</dbReference>
<dbReference type="GO" id="GO:0004386">
    <property type="term" value="F:helicase activity"/>
    <property type="evidence" value="ECO:0007669"/>
    <property type="project" value="UniProtKB-KW"/>
</dbReference>
<dbReference type="SMART" id="SM00487">
    <property type="entry name" value="DEXDc"/>
    <property type="match status" value="1"/>
</dbReference>
<evidence type="ECO:0008006" key="16">
    <source>
        <dbReference type="Google" id="ProtNLM"/>
    </source>
</evidence>
<dbReference type="PROSITE" id="PS51194">
    <property type="entry name" value="HELICASE_CTER"/>
    <property type="match status" value="1"/>
</dbReference>
<dbReference type="InterPro" id="IPR050628">
    <property type="entry name" value="SNF2_RAD54_helicase_TF"/>
</dbReference>
<evidence type="ECO:0000256" key="3">
    <source>
        <dbReference type="ARBA" id="ARBA00022741"/>
    </source>
</evidence>
<dbReference type="AlphaFoldDB" id="A0ABD0V689"/>
<dbReference type="SUPFAM" id="SSF57850">
    <property type="entry name" value="RING/U-box"/>
    <property type="match status" value="1"/>
</dbReference>
<dbReference type="Pfam" id="PF00271">
    <property type="entry name" value="Helicase_C"/>
    <property type="match status" value="1"/>
</dbReference>
<gene>
    <name evidence="14" type="ORF">M5K25_009614</name>
</gene>
<proteinExistence type="inferred from homology"/>
<dbReference type="GO" id="GO:0005524">
    <property type="term" value="F:ATP binding"/>
    <property type="evidence" value="ECO:0007669"/>
    <property type="project" value="UniProtKB-KW"/>
</dbReference>
<dbReference type="PROSITE" id="PS50089">
    <property type="entry name" value="ZF_RING_2"/>
    <property type="match status" value="1"/>
</dbReference>
<keyword evidence="4 9" id="KW-0863">Zinc-finger</keyword>
<evidence type="ECO:0000256" key="5">
    <source>
        <dbReference type="ARBA" id="ARBA00022801"/>
    </source>
</evidence>
<dbReference type="Pfam" id="PF13923">
    <property type="entry name" value="zf-C3HC4_2"/>
    <property type="match status" value="1"/>
</dbReference>
<evidence type="ECO:0000313" key="14">
    <source>
        <dbReference type="EMBL" id="KAL0920475.1"/>
    </source>
</evidence>
<evidence type="ECO:0000313" key="15">
    <source>
        <dbReference type="Proteomes" id="UP001552299"/>
    </source>
</evidence>
<organism evidence="14 15">
    <name type="scientific">Dendrobium thyrsiflorum</name>
    <name type="common">Pinecone-like raceme dendrobium</name>
    <name type="synonym">Orchid</name>
    <dbReference type="NCBI Taxonomy" id="117978"/>
    <lineage>
        <taxon>Eukaryota</taxon>
        <taxon>Viridiplantae</taxon>
        <taxon>Streptophyta</taxon>
        <taxon>Embryophyta</taxon>
        <taxon>Tracheophyta</taxon>
        <taxon>Spermatophyta</taxon>
        <taxon>Magnoliopsida</taxon>
        <taxon>Liliopsida</taxon>
        <taxon>Asparagales</taxon>
        <taxon>Orchidaceae</taxon>
        <taxon>Epidendroideae</taxon>
        <taxon>Malaxideae</taxon>
        <taxon>Dendrobiinae</taxon>
        <taxon>Dendrobium</taxon>
    </lineage>
</organism>
<keyword evidence="2" id="KW-0479">Metal-binding</keyword>
<evidence type="ECO:0000256" key="10">
    <source>
        <dbReference type="SAM" id="MobiDB-lite"/>
    </source>
</evidence>
<dbReference type="GO" id="GO:0008270">
    <property type="term" value="F:zinc ion binding"/>
    <property type="evidence" value="ECO:0007669"/>
    <property type="project" value="UniProtKB-KW"/>
</dbReference>